<dbReference type="NCBIfam" id="TIGR04183">
    <property type="entry name" value="Por_Secre_tail"/>
    <property type="match status" value="1"/>
</dbReference>
<evidence type="ECO:0000259" key="3">
    <source>
        <dbReference type="Pfam" id="PF18962"/>
    </source>
</evidence>
<evidence type="ECO:0000313" key="5">
    <source>
        <dbReference type="Proteomes" id="UP000182544"/>
    </source>
</evidence>
<keyword evidence="1 2" id="KW-0732">Signal</keyword>
<dbReference type="AlphaFoldDB" id="A0A1K2IAV8"/>
<dbReference type="Gene3D" id="3.40.50.12480">
    <property type="match status" value="2"/>
</dbReference>
<feature type="domain" description="Secretion system C-terminal sorting" evidence="3">
    <location>
        <begin position="299"/>
        <end position="362"/>
    </location>
</feature>
<reference evidence="4 5" key="1">
    <citation type="submission" date="2016-10" db="EMBL/GenBank/DDBJ databases">
        <authorList>
            <person name="de Groot N.N."/>
        </authorList>
    </citation>
    <scope>NUCLEOTIDE SEQUENCE [LARGE SCALE GENOMIC DNA]</scope>
    <source>
        <strain evidence="4 5">DSM 18180</strain>
    </source>
</reference>
<keyword evidence="5" id="KW-1185">Reference proteome</keyword>
<dbReference type="InterPro" id="IPR026906">
    <property type="entry name" value="LRR_5"/>
</dbReference>
<evidence type="ECO:0000256" key="1">
    <source>
        <dbReference type="ARBA" id="ARBA00022729"/>
    </source>
</evidence>
<sequence length="369" mass="39597">MKKQLHNKILIYVMKTKLFLLFAILNLSIASAQTFTVNGVKYDIIPTTTNVEVVSNSPQYTGAVTIPSTVEYNAVTYAVTSIKQQAFFNCLGLTSVTIGNSVTTIGIDAFQQSSNLTSVTMGNSVTTIERRAFSDCTSLTSITISNSVTSIEDYTFDNCTGLTSVTIGNSVTSIGEFAFSDCTSLTSITIPNSVTYIDNYAFLNCSSVTTLTIPALVWHIGGGAFSGCTSLTTVNCAIVTPIYIPANVFGGVTAQSTCALNIPPASVNAYKAAAVWKDFNPINGTLSNESFVNKNKIKLYPNPVSNNLTIENPFADNRQLKVINQLGQIVLKQNTSSISLDVSALSKGLYFLKVTLDNGNSQTIKFLKK</sequence>
<feature type="signal peptide" evidence="2">
    <location>
        <begin position="1"/>
        <end position="32"/>
    </location>
</feature>
<dbReference type="InterPro" id="IPR032675">
    <property type="entry name" value="LRR_dom_sf"/>
</dbReference>
<accession>A0A1K2IAV8</accession>
<name>A0A1K2IAV8_9FLAO</name>
<dbReference type="SUPFAM" id="SSF52058">
    <property type="entry name" value="L domain-like"/>
    <property type="match status" value="1"/>
</dbReference>
<dbReference type="Proteomes" id="UP000182544">
    <property type="component" value="Unassembled WGS sequence"/>
</dbReference>
<dbReference type="PANTHER" id="PTHR45661:SF3">
    <property type="entry name" value="IG-LIKE DOMAIN-CONTAINING PROTEIN"/>
    <property type="match status" value="1"/>
</dbReference>
<protein>
    <submittedName>
        <fullName evidence="4">Por secretion system C-terminal sorting domain-containing protein</fullName>
    </submittedName>
</protein>
<organism evidence="4 5">
    <name type="scientific">Flaviramulus basaltis</name>
    <dbReference type="NCBI Taxonomy" id="369401"/>
    <lineage>
        <taxon>Bacteria</taxon>
        <taxon>Pseudomonadati</taxon>
        <taxon>Bacteroidota</taxon>
        <taxon>Flavobacteriia</taxon>
        <taxon>Flavobacteriales</taxon>
        <taxon>Flavobacteriaceae</taxon>
        <taxon>Flaviramulus</taxon>
    </lineage>
</organism>
<gene>
    <name evidence="4" type="ORF">SAMN05428642_101247</name>
</gene>
<evidence type="ECO:0000256" key="2">
    <source>
        <dbReference type="SAM" id="SignalP"/>
    </source>
</evidence>
<dbReference type="STRING" id="369401.SAMN05428642_101247"/>
<dbReference type="PANTHER" id="PTHR45661">
    <property type="entry name" value="SURFACE ANTIGEN"/>
    <property type="match status" value="1"/>
</dbReference>
<dbReference type="Pfam" id="PF13306">
    <property type="entry name" value="LRR_5"/>
    <property type="match status" value="1"/>
</dbReference>
<dbReference type="InterPro" id="IPR053139">
    <property type="entry name" value="Surface_bspA-like"/>
</dbReference>
<dbReference type="InterPro" id="IPR026444">
    <property type="entry name" value="Secre_tail"/>
</dbReference>
<feature type="chain" id="PRO_5012114476" evidence="2">
    <location>
        <begin position="33"/>
        <end position="369"/>
    </location>
</feature>
<dbReference type="Pfam" id="PF18962">
    <property type="entry name" value="Por_Secre_tail"/>
    <property type="match status" value="1"/>
</dbReference>
<proteinExistence type="predicted"/>
<evidence type="ECO:0000313" key="4">
    <source>
        <dbReference type="EMBL" id="SFZ89410.1"/>
    </source>
</evidence>
<dbReference type="Gene3D" id="3.80.10.10">
    <property type="entry name" value="Ribonuclease Inhibitor"/>
    <property type="match status" value="1"/>
</dbReference>
<dbReference type="EMBL" id="FPKV01000001">
    <property type="protein sequence ID" value="SFZ89410.1"/>
    <property type="molecule type" value="Genomic_DNA"/>
</dbReference>